<feature type="domain" description="Glucose-methanol-choline oxidoreductase N-terminal" evidence="5">
    <location>
        <begin position="282"/>
        <end position="296"/>
    </location>
</feature>
<name>A0A0F9Y3K5_TRIHA</name>
<dbReference type="Gene3D" id="3.50.50.60">
    <property type="entry name" value="FAD/NAD(P)-binding domain"/>
    <property type="match status" value="1"/>
</dbReference>
<evidence type="ECO:0000256" key="1">
    <source>
        <dbReference type="ARBA" id="ARBA00010790"/>
    </source>
</evidence>
<dbReference type="EMBL" id="JOKZ01000020">
    <property type="protein sequence ID" value="KKP06713.1"/>
    <property type="molecule type" value="Genomic_DNA"/>
</dbReference>
<dbReference type="GO" id="GO:0016614">
    <property type="term" value="F:oxidoreductase activity, acting on CH-OH group of donors"/>
    <property type="evidence" value="ECO:0007669"/>
    <property type="project" value="InterPro"/>
</dbReference>
<dbReference type="OMA" id="WTHASQQ"/>
<sequence>MSVQDLESKSYDFVIIGGGTAGLVLASRLTENPQTHVLVLEAGASKLDDPKINIPALFTQLYEDPEYDWCFKSTPQQALNNRIIAQPRGKVLGGSSAINFVMASHATATEFQHWEELGNPGWNWESMLQYYRKSETFNPPTTEQAALYGTGSYDRSLYGSDGPVQLTMPIGTGASDASWQPTLQALGIPSDKDPRVPGSLGGWPLLKYTDPTGKRSYAASAYYASIAGRPNLTVLTSAYVTKMLLDPPEKPVGLAKVTGVSFIFDKVEHVVRATKETILAGGSYMSPKLLELSGIGSSSLLQKLGIDVVVDNAAVGENLQDHPMVPLNIEAQDGVMGAESFRQPEVLQWALNEWMSGRGGPLSSGINGTSFLSTQSIARHIGQSPDFMQSIGTNRDDEHSPFLRQLLSSDSEADIQLSFAPAGFDPYKGGEALSRLFTHPDPGNYLGSVAVLTHPFSRGSVHITSSDPQIAPSIDPNYLDHPVDFELLVQGVLFMQKVFETKPLADYVRDREDGSGKKIQESFKIPTRIDRGIAEKLVREATIPSWHPVGTCAMLPREKGGVVNPQLKVYGVDGLRVVDASIMPVLVRGNIATAVYAIAEKAADIIKEEYNL</sequence>
<accession>A0A0F9Y3K5</accession>
<dbReference type="InterPro" id="IPR007867">
    <property type="entry name" value="GMC_OxRtase_C"/>
</dbReference>
<comment type="caution">
    <text evidence="6">The sequence shown here is derived from an EMBL/GenBank/DDBJ whole genome shotgun (WGS) entry which is preliminary data.</text>
</comment>
<evidence type="ECO:0000259" key="5">
    <source>
        <dbReference type="PROSITE" id="PS00624"/>
    </source>
</evidence>
<dbReference type="GO" id="GO:0050660">
    <property type="term" value="F:flavin adenine dinucleotide binding"/>
    <property type="evidence" value="ECO:0007669"/>
    <property type="project" value="InterPro"/>
</dbReference>
<feature type="binding site" evidence="2">
    <location>
        <position position="91"/>
    </location>
    <ligand>
        <name>FAD</name>
        <dbReference type="ChEBI" id="CHEBI:57692"/>
    </ligand>
</feature>
<keyword evidence="2 3" id="KW-0274">FAD</keyword>
<dbReference type="SUPFAM" id="SSF54373">
    <property type="entry name" value="FAD-linked reductases, C-terminal domain"/>
    <property type="match status" value="1"/>
</dbReference>
<dbReference type="PANTHER" id="PTHR11552">
    <property type="entry name" value="GLUCOSE-METHANOL-CHOLINE GMC OXIDOREDUCTASE"/>
    <property type="match status" value="1"/>
</dbReference>
<dbReference type="SUPFAM" id="SSF51905">
    <property type="entry name" value="FAD/NAD(P)-binding domain"/>
    <property type="match status" value="1"/>
</dbReference>
<evidence type="ECO:0000259" key="4">
    <source>
        <dbReference type="PROSITE" id="PS00623"/>
    </source>
</evidence>
<evidence type="ECO:0000256" key="3">
    <source>
        <dbReference type="RuleBase" id="RU003968"/>
    </source>
</evidence>
<evidence type="ECO:0000313" key="6">
    <source>
        <dbReference type="EMBL" id="KKP06713.1"/>
    </source>
</evidence>
<dbReference type="PROSITE" id="PS00624">
    <property type="entry name" value="GMC_OXRED_2"/>
    <property type="match status" value="1"/>
</dbReference>
<dbReference type="Proteomes" id="UP000034112">
    <property type="component" value="Unassembled WGS sequence"/>
</dbReference>
<dbReference type="PIRSF" id="PIRSF000137">
    <property type="entry name" value="Alcohol_oxidase"/>
    <property type="match status" value="1"/>
</dbReference>
<organism evidence="6 7">
    <name type="scientific">Trichoderma harzianum</name>
    <name type="common">Hypocrea lixii</name>
    <dbReference type="NCBI Taxonomy" id="5544"/>
    <lineage>
        <taxon>Eukaryota</taxon>
        <taxon>Fungi</taxon>
        <taxon>Dikarya</taxon>
        <taxon>Ascomycota</taxon>
        <taxon>Pezizomycotina</taxon>
        <taxon>Sordariomycetes</taxon>
        <taxon>Hypocreomycetidae</taxon>
        <taxon>Hypocreales</taxon>
        <taxon>Hypocreaceae</taxon>
        <taxon>Trichoderma</taxon>
    </lineage>
</organism>
<dbReference type="PANTHER" id="PTHR11552:SF210">
    <property type="entry name" value="GLUCOSE-METHANOL-CHOLINE OXIDOREDUCTASE N-TERMINAL DOMAIN-CONTAINING PROTEIN-RELATED"/>
    <property type="match status" value="1"/>
</dbReference>
<feature type="domain" description="Glucose-methanol-choline oxidoreductase N-terminal" evidence="4">
    <location>
        <begin position="89"/>
        <end position="112"/>
    </location>
</feature>
<dbReference type="Pfam" id="PF00732">
    <property type="entry name" value="GMC_oxred_N"/>
    <property type="match status" value="1"/>
</dbReference>
<proteinExistence type="inferred from homology"/>
<gene>
    <name evidence="6" type="ORF">THAR02_01202</name>
</gene>
<feature type="binding site" evidence="2">
    <location>
        <position position="240"/>
    </location>
    <ligand>
        <name>FAD</name>
        <dbReference type="ChEBI" id="CHEBI:57692"/>
    </ligand>
</feature>
<dbReference type="Pfam" id="PF05199">
    <property type="entry name" value="GMC_oxred_C"/>
    <property type="match status" value="1"/>
</dbReference>
<dbReference type="Gene3D" id="3.30.560.10">
    <property type="entry name" value="Glucose Oxidase, domain 3"/>
    <property type="match status" value="1"/>
</dbReference>
<dbReference type="InterPro" id="IPR012132">
    <property type="entry name" value="GMC_OxRdtase"/>
</dbReference>
<evidence type="ECO:0000256" key="2">
    <source>
        <dbReference type="PIRSR" id="PIRSR000137-2"/>
    </source>
</evidence>
<comment type="cofactor">
    <cofactor evidence="2">
        <name>FAD</name>
        <dbReference type="ChEBI" id="CHEBI:57692"/>
    </cofactor>
</comment>
<dbReference type="AlphaFoldDB" id="A0A0F9Y3K5"/>
<dbReference type="InterPro" id="IPR000172">
    <property type="entry name" value="GMC_OxRdtase_N"/>
</dbReference>
<dbReference type="PROSITE" id="PS00623">
    <property type="entry name" value="GMC_OXRED_1"/>
    <property type="match status" value="1"/>
</dbReference>
<feature type="binding site" evidence="2">
    <location>
        <begin position="546"/>
        <end position="547"/>
    </location>
    <ligand>
        <name>FAD</name>
        <dbReference type="ChEBI" id="CHEBI:57692"/>
    </ligand>
</feature>
<comment type="similarity">
    <text evidence="1 3">Belongs to the GMC oxidoreductase family.</text>
</comment>
<protein>
    <submittedName>
        <fullName evidence="6">GMC oxidoreductase</fullName>
    </submittedName>
</protein>
<reference evidence="7" key="1">
    <citation type="journal article" date="2015" name="Genome Announc.">
        <title>Draft whole-genome sequence of the biocontrol agent Trichoderma harzianum T6776.</title>
        <authorList>
            <person name="Baroncelli R."/>
            <person name="Piaggeschi G."/>
            <person name="Fiorini L."/>
            <person name="Bertolini E."/>
            <person name="Zapparata A."/>
            <person name="Pe M.E."/>
            <person name="Sarrocco S."/>
            <person name="Vannacci G."/>
        </authorList>
    </citation>
    <scope>NUCLEOTIDE SEQUENCE [LARGE SCALE GENOMIC DNA]</scope>
    <source>
        <strain evidence="7">T6776</strain>
    </source>
</reference>
<dbReference type="InterPro" id="IPR036188">
    <property type="entry name" value="FAD/NAD-bd_sf"/>
</dbReference>
<keyword evidence="3" id="KW-0285">Flavoprotein</keyword>
<evidence type="ECO:0000313" key="7">
    <source>
        <dbReference type="Proteomes" id="UP000034112"/>
    </source>
</evidence>
<dbReference type="OrthoDB" id="269227at2759"/>